<dbReference type="EMBL" id="FLRE01000025">
    <property type="protein sequence ID" value="SBT31911.1"/>
    <property type="molecule type" value="Genomic_DNA"/>
</dbReference>
<evidence type="ECO:0000313" key="2">
    <source>
        <dbReference type="Proteomes" id="UP000078550"/>
    </source>
</evidence>
<reference evidence="2" key="1">
    <citation type="submission" date="2016-05" db="EMBL/GenBank/DDBJ databases">
        <authorList>
            <person name="Naeem Raeece"/>
        </authorList>
    </citation>
    <scope>NUCLEOTIDE SEQUENCE [LARGE SCALE GENOMIC DNA]</scope>
</reference>
<protein>
    <submittedName>
        <fullName evidence="1">Uncharacterized protein</fullName>
    </submittedName>
</protein>
<dbReference type="Proteomes" id="UP000078550">
    <property type="component" value="Unassembled WGS sequence"/>
</dbReference>
<dbReference type="AlphaFoldDB" id="A0A1A8YK56"/>
<evidence type="ECO:0000313" key="1">
    <source>
        <dbReference type="EMBL" id="SBT31911.1"/>
    </source>
</evidence>
<accession>A0A1A8YK56</accession>
<organism evidence="1 2">
    <name type="scientific">Plasmodium ovale wallikeri</name>
    <dbReference type="NCBI Taxonomy" id="864142"/>
    <lineage>
        <taxon>Eukaryota</taxon>
        <taxon>Sar</taxon>
        <taxon>Alveolata</taxon>
        <taxon>Apicomplexa</taxon>
        <taxon>Aconoidasida</taxon>
        <taxon>Haemosporida</taxon>
        <taxon>Plasmodiidae</taxon>
        <taxon>Plasmodium</taxon>
        <taxon>Plasmodium (Plasmodium)</taxon>
    </lineage>
</organism>
<sequence>MYGEHVHGRRLSLPNTFFEGRTLICGENSQKGWEMFREDTWNVLPCALTSFTPFQTHCISSFDFTQSKCSYLFQILVEINQELIFQLVVKSHKIGIPLFQNFLTVQNFKL</sequence>
<gene>
    <name evidence="1" type="ORF">POVWA2_006790</name>
</gene>
<name>A0A1A8YK56_PLAOA</name>
<proteinExistence type="predicted"/>